<gene>
    <name evidence="3" type="ORF">TrRE_jg7107</name>
</gene>
<dbReference type="EMBL" id="BRXZ01003925">
    <property type="protein sequence ID" value="GMH64840.1"/>
    <property type="molecule type" value="Genomic_DNA"/>
</dbReference>
<feature type="region of interest" description="Disordered" evidence="1">
    <location>
        <begin position="83"/>
        <end position="107"/>
    </location>
</feature>
<evidence type="ECO:0000313" key="4">
    <source>
        <dbReference type="Proteomes" id="UP001165082"/>
    </source>
</evidence>
<keyword evidence="2" id="KW-1133">Transmembrane helix</keyword>
<proteinExistence type="predicted"/>
<protein>
    <submittedName>
        <fullName evidence="3">Uncharacterized protein</fullName>
    </submittedName>
</protein>
<dbReference type="AlphaFoldDB" id="A0A9W7ABM1"/>
<keyword evidence="4" id="KW-1185">Reference proteome</keyword>
<feature type="transmembrane region" description="Helical" evidence="2">
    <location>
        <begin position="6"/>
        <end position="23"/>
    </location>
</feature>
<name>A0A9W7ABM1_9STRA</name>
<sequence length="107" mass="11647">MASSAVVDVVLVIILLVLGFLLYKVCKRIRGGGGGAGEELGKYKPLSRKDFNDMVEGVFDDDDDDDDDVWDGDLEDAAIEMTETWGDDKGGGNSGNVKVKLDFRDEE</sequence>
<reference evidence="3" key="1">
    <citation type="submission" date="2022-07" db="EMBL/GenBank/DDBJ databases">
        <title>Genome analysis of Parmales, a sister group of diatoms, reveals the evolutionary specialization of diatoms from phago-mixotrophs to photoautotrophs.</title>
        <authorList>
            <person name="Ban H."/>
            <person name="Sato S."/>
            <person name="Yoshikawa S."/>
            <person name="Kazumasa Y."/>
            <person name="Nakamura Y."/>
            <person name="Ichinomiya M."/>
            <person name="Saitoh K."/>
            <person name="Sato N."/>
            <person name="Blanc-Mathieu R."/>
            <person name="Endo H."/>
            <person name="Kuwata A."/>
            <person name="Ogata H."/>
        </authorList>
    </citation>
    <scope>NUCLEOTIDE SEQUENCE</scope>
</reference>
<evidence type="ECO:0000313" key="3">
    <source>
        <dbReference type="EMBL" id="GMH64840.1"/>
    </source>
</evidence>
<evidence type="ECO:0000256" key="2">
    <source>
        <dbReference type="SAM" id="Phobius"/>
    </source>
</evidence>
<keyword evidence="2" id="KW-0812">Transmembrane</keyword>
<keyword evidence="2" id="KW-0472">Membrane</keyword>
<evidence type="ECO:0000256" key="1">
    <source>
        <dbReference type="SAM" id="MobiDB-lite"/>
    </source>
</evidence>
<organism evidence="3 4">
    <name type="scientific">Triparma retinervis</name>
    <dbReference type="NCBI Taxonomy" id="2557542"/>
    <lineage>
        <taxon>Eukaryota</taxon>
        <taxon>Sar</taxon>
        <taxon>Stramenopiles</taxon>
        <taxon>Ochrophyta</taxon>
        <taxon>Bolidophyceae</taxon>
        <taxon>Parmales</taxon>
        <taxon>Triparmaceae</taxon>
        <taxon>Triparma</taxon>
    </lineage>
</organism>
<dbReference type="Proteomes" id="UP001165082">
    <property type="component" value="Unassembled WGS sequence"/>
</dbReference>
<accession>A0A9W7ABM1</accession>
<comment type="caution">
    <text evidence="3">The sequence shown here is derived from an EMBL/GenBank/DDBJ whole genome shotgun (WGS) entry which is preliminary data.</text>
</comment>